<evidence type="ECO:0000256" key="1">
    <source>
        <dbReference type="SAM" id="Phobius"/>
    </source>
</evidence>
<dbReference type="CDD" id="cd00118">
    <property type="entry name" value="LysM"/>
    <property type="match status" value="2"/>
</dbReference>
<dbReference type="EMBL" id="MFBL01000014">
    <property type="protein sequence ID" value="OGE05266.1"/>
    <property type="molecule type" value="Genomic_DNA"/>
</dbReference>
<dbReference type="Gene3D" id="3.10.350.10">
    <property type="entry name" value="LysM domain"/>
    <property type="match status" value="2"/>
</dbReference>
<dbReference type="Proteomes" id="UP000178369">
    <property type="component" value="Unassembled WGS sequence"/>
</dbReference>
<dbReference type="AlphaFoldDB" id="A0A1F5HMC3"/>
<feature type="domain" description="LysM" evidence="2">
    <location>
        <begin position="123"/>
        <end position="167"/>
    </location>
</feature>
<feature type="transmembrane region" description="Helical" evidence="1">
    <location>
        <begin position="53"/>
        <end position="73"/>
    </location>
</feature>
<dbReference type="InterPro" id="IPR011055">
    <property type="entry name" value="Dup_hybrid_motif"/>
</dbReference>
<dbReference type="CDD" id="cd12797">
    <property type="entry name" value="M23_peptidase"/>
    <property type="match status" value="1"/>
</dbReference>
<evidence type="ECO:0000313" key="4">
    <source>
        <dbReference type="Proteomes" id="UP000178369"/>
    </source>
</evidence>
<sequence>MDRDPIHKEFVAFLSALASYIHLRLRRAGINFEEVKDFVVDVLLARRGANTSLFVHGSIIGLAIAVLITGGVLSSTSVISGSYPGIPANPLIAAAGDVSQTAVISSLITPVTVISEKPRDKIIEHEVEDGETISSIAADYGVSEDTILWENDLTSDSKIRSGQKLKVLPVSGVAHDVVSGDTIYSVAKKYRANAQAIIDFPFNDVGDDFQLSTGQLLIVPDGAPPEKPKPVPTQYLARENIPVADLGSGQFLWPASGQLAQYFSWYHPGIDISNLGGGPIHASDAGTVVVAGWPDNYGYANRVIIDHGNGYTTQYSHLSAFYVTVGQKVSKGDVIAAMGSTGRSTGVHLDFMIHKDGTALNPLGLLGK</sequence>
<dbReference type="SUPFAM" id="SSF51261">
    <property type="entry name" value="Duplicated hybrid motif"/>
    <property type="match status" value="1"/>
</dbReference>
<keyword evidence="1" id="KW-0472">Membrane</keyword>
<dbReference type="InterPro" id="IPR036779">
    <property type="entry name" value="LysM_dom_sf"/>
</dbReference>
<gene>
    <name evidence="3" type="ORF">A3F45_01295</name>
</gene>
<evidence type="ECO:0000259" key="2">
    <source>
        <dbReference type="PROSITE" id="PS51782"/>
    </source>
</evidence>
<reference evidence="3 4" key="1">
    <citation type="journal article" date="2016" name="Nat. Commun.">
        <title>Thousands of microbial genomes shed light on interconnected biogeochemical processes in an aquifer system.</title>
        <authorList>
            <person name="Anantharaman K."/>
            <person name="Brown C.T."/>
            <person name="Hug L.A."/>
            <person name="Sharon I."/>
            <person name="Castelle C.J."/>
            <person name="Probst A.J."/>
            <person name="Thomas B.C."/>
            <person name="Singh A."/>
            <person name="Wilkins M.J."/>
            <person name="Karaoz U."/>
            <person name="Brodie E.L."/>
            <person name="Williams K.H."/>
            <person name="Hubbard S.S."/>
            <person name="Banfield J.F."/>
        </authorList>
    </citation>
    <scope>NUCLEOTIDE SEQUENCE [LARGE SCALE GENOMIC DNA]</scope>
</reference>
<dbReference type="GO" id="GO:0004222">
    <property type="term" value="F:metalloendopeptidase activity"/>
    <property type="evidence" value="ECO:0007669"/>
    <property type="project" value="TreeGrafter"/>
</dbReference>
<dbReference type="InterPro" id="IPR016047">
    <property type="entry name" value="M23ase_b-sheet_dom"/>
</dbReference>
<comment type="caution">
    <text evidence="3">The sequence shown here is derived from an EMBL/GenBank/DDBJ whole genome shotgun (WGS) entry which is preliminary data.</text>
</comment>
<dbReference type="Gene3D" id="2.70.70.10">
    <property type="entry name" value="Glucose Permease (Domain IIA)"/>
    <property type="match status" value="1"/>
</dbReference>
<organism evidence="3 4">
    <name type="scientific">Candidatus Curtissbacteria bacterium RIFCSPHIGHO2_12_FULL_41_17</name>
    <dbReference type="NCBI Taxonomy" id="1797722"/>
    <lineage>
        <taxon>Bacteria</taxon>
        <taxon>Candidatus Curtissiibacteriota</taxon>
    </lineage>
</organism>
<dbReference type="InterPro" id="IPR018392">
    <property type="entry name" value="LysM"/>
</dbReference>
<dbReference type="PROSITE" id="PS51782">
    <property type="entry name" value="LYSM"/>
    <property type="match status" value="2"/>
</dbReference>
<protein>
    <recommendedName>
        <fullName evidence="2">LysM domain-containing protein</fullName>
    </recommendedName>
</protein>
<feature type="domain" description="LysM" evidence="2">
    <location>
        <begin position="173"/>
        <end position="219"/>
    </location>
</feature>
<dbReference type="Pfam" id="PF01551">
    <property type="entry name" value="Peptidase_M23"/>
    <property type="match status" value="1"/>
</dbReference>
<dbReference type="SMART" id="SM00257">
    <property type="entry name" value="LysM"/>
    <property type="match status" value="2"/>
</dbReference>
<dbReference type="Pfam" id="PF01476">
    <property type="entry name" value="LysM"/>
    <property type="match status" value="2"/>
</dbReference>
<dbReference type="InterPro" id="IPR050570">
    <property type="entry name" value="Cell_wall_metabolism_enzyme"/>
</dbReference>
<proteinExistence type="predicted"/>
<evidence type="ECO:0000313" key="3">
    <source>
        <dbReference type="EMBL" id="OGE05266.1"/>
    </source>
</evidence>
<keyword evidence="1" id="KW-1133">Transmembrane helix</keyword>
<dbReference type="PANTHER" id="PTHR21666:SF270">
    <property type="entry name" value="MUREIN HYDROLASE ACTIVATOR ENVC"/>
    <property type="match status" value="1"/>
</dbReference>
<dbReference type="SUPFAM" id="SSF54106">
    <property type="entry name" value="LysM domain"/>
    <property type="match status" value="2"/>
</dbReference>
<dbReference type="PANTHER" id="PTHR21666">
    <property type="entry name" value="PEPTIDASE-RELATED"/>
    <property type="match status" value="1"/>
</dbReference>
<accession>A0A1F5HMC3</accession>
<keyword evidence="1" id="KW-0812">Transmembrane</keyword>
<name>A0A1F5HMC3_9BACT</name>